<comment type="caution">
    <text evidence="2">The sequence shown here is derived from an EMBL/GenBank/DDBJ whole genome shotgun (WGS) entry which is preliminary data.</text>
</comment>
<feature type="compositionally biased region" description="Low complexity" evidence="1">
    <location>
        <begin position="528"/>
        <end position="540"/>
    </location>
</feature>
<evidence type="ECO:0008006" key="4">
    <source>
        <dbReference type="Google" id="ProtNLM"/>
    </source>
</evidence>
<dbReference type="Proteomes" id="UP000827284">
    <property type="component" value="Unassembled WGS sequence"/>
</dbReference>
<evidence type="ECO:0000313" key="3">
    <source>
        <dbReference type="Proteomes" id="UP000827284"/>
    </source>
</evidence>
<evidence type="ECO:0000256" key="1">
    <source>
        <dbReference type="SAM" id="MobiDB-lite"/>
    </source>
</evidence>
<feature type="compositionally biased region" description="Low complexity" evidence="1">
    <location>
        <begin position="382"/>
        <end position="413"/>
    </location>
</feature>
<feature type="region of interest" description="Disordered" evidence="1">
    <location>
        <begin position="467"/>
        <end position="489"/>
    </location>
</feature>
<feature type="compositionally biased region" description="Polar residues" evidence="1">
    <location>
        <begin position="180"/>
        <end position="192"/>
    </location>
</feature>
<dbReference type="AlphaFoldDB" id="A0A9P3HIC4"/>
<feature type="compositionally biased region" description="Low complexity" evidence="1">
    <location>
        <begin position="193"/>
        <end position="203"/>
    </location>
</feature>
<feature type="compositionally biased region" description="Low complexity" evidence="1">
    <location>
        <begin position="431"/>
        <end position="453"/>
    </location>
</feature>
<feature type="region of interest" description="Disordered" evidence="1">
    <location>
        <begin position="426"/>
        <end position="453"/>
    </location>
</feature>
<feature type="region of interest" description="Disordered" evidence="1">
    <location>
        <begin position="176"/>
        <end position="203"/>
    </location>
</feature>
<gene>
    <name evidence="2" type="ORF">EMPS_09594</name>
</gene>
<dbReference type="EMBL" id="BQFW01000013">
    <property type="protein sequence ID" value="GJJ77235.1"/>
    <property type="molecule type" value="Genomic_DNA"/>
</dbReference>
<feature type="compositionally biased region" description="Low complexity" evidence="1">
    <location>
        <begin position="558"/>
        <end position="568"/>
    </location>
</feature>
<organism evidence="2 3">
    <name type="scientific">Entomortierella parvispora</name>
    <dbReference type="NCBI Taxonomy" id="205924"/>
    <lineage>
        <taxon>Eukaryota</taxon>
        <taxon>Fungi</taxon>
        <taxon>Fungi incertae sedis</taxon>
        <taxon>Mucoromycota</taxon>
        <taxon>Mortierellomycotina</taxon>
        <taxon>Mortierellomycetes</taxon>
        <taxon>Mortierellales</taxon>
        <taxon>Mortierellaceae</taxon>
        <taxon>Entomortierella</taxon>
    </lineage>
</organism>
<sequence length="658" mass="73554">MAPNTLIDNGGSSSVTGMYLPQTYSFLSPETFETLVEGYISQLHIRKRNKALITQQLANDCLMVLTNPENTAIFNPKFRWWVRKHFVFTVVGELRILLDKKNGKPVCVREQLYDKVCYFHHIIGHGGRDKTFAAITKSYSKVPAELVSLFTKNCQTCLGVRKYSKNKRPILNEHEYPQHVPQQQSSQGLTIDTSSFSSSSASSSATSSASIYQQQYHGLMKGDHGPITPISPMLHSSTSGLFNNAYAQQQQQQHQYSNQFQHQMAMNLSMSDMTLSNAFSNLGPISTQNHHHQYAQQQQQHHQTHLHSAMSSACSTPTTLAKMELPMIHSYDANTLMNGAMMSLGQYHHSAGATATNSTGSDLADNSPIHQHHHHHLHSQYEHSSTTLESLSQQQQQQQQQQQSQEISTSEQQYSPVLEYSQHQGYQGSAYEQPQQHQQYQAQFQTQDVYQPDQTQQQIYSTYAMSLPPMSMAPPQEYSQQQQHDEQEQGDMSPILTQNEMFQKQIQQEQLRFHQQQTKFLQVSDMMSSNLGSSDSLSPSTYEDRHSSFDEADDSTTHELTSSSTCSSMAASYPPMISTSSSMTSCSTASSPPPSAVPSLVCSLTSDGSIPTPTTASPTLLPTLVADYHRQALDQEAKQQQQSALAFMNAVARADPEL</sequence>
<accession>A0A9P3HIC4</accession>
<feature type="compositionally biased region" description="Low complexity" evidence="1">
    <location>
        <begin position="467"/>
        <end position="482"/>
    </location>
</feature>
<name>A0A9P3HIC4_9FUNG</name>
<proteinExistence type="predicted"/>
<feature type="region of interest" description="Disordered" evidence="1">
    <location>
        <begin position="353"/>
        <end position="413"/>
    </location>
</feature>
<protein>
    <recommendedName>
        <fullName evidence="4">Integrase zinc-binding domain-containing protein</fullName>
    </recommendedName>
</protein>
<reference evidence="2" key="1">
    <citation type="submission" date="2021-11" db="EMBL/GenBank/DDBJ databases">
        <authorList>
            <person name="Herlambang A."/>
            <person name="Guo Y."/>
            <person name="Takashima Y."/>
            <person name="Nishizawa T."/>
        </authorList>
    </citation>
    <scope>NUCLEOTIDE SEQUENCE</scope>
    <source>
        <strain evidence="2">E1425</strain>
    </source>
</reference>
<evidence type="ECO:0000313" key="2">
    <source>
        <dbReference type="EMBL" id="GJJ77235.1"/>
    </source>
</evidence>
<keyword evidence="3" id="KW-1185">Reference proteome</keyword>
<dbReference type="OrthoDB" id="2499658at2759"/>
<feature type="region of interest" description="Disordered" evidence="1">
    <location>
        <begin position="528"/>
        <end position="568"/>
    </location>
</feature>
<reference evidence="2" key="2">
    <citation type="journal article" date="2022" name="Microbiol. Resour. Announc.">
        <title>Whole-Genome Sequence of Entomortierella parvispora E1425, a Mucoromycotan Fungus Associated with Burkholderiaceae-Related Endosymbiotic Bacteria.</title>
        <authorList>
            <person name="Herlambang A."/>
            <person name="Guo Y."/>
            <person name="Takashima Y."/>
            <person name="Narisawa K."/>
            <person name="Ohta H."/>
            <person name="Nishizawa T."/>
        </authorList>
    </citation>
    <scope>NUCLEOTIDE SEQUENCE</scope>
    <source>
        <strain evidence="2">E1425</strain>
    </source>
</reference>